<reference evidence="8" key="1">
    <citation type="journal article" date="2015" name="PLoS Genet.">
        <title>Genome Sequence and Transcriptome Analyses of Chrysochromulina tobin: Metabolic Tools for Enhanced Algal Fitness in the Prominent Order Prymnesiales (Haptophyceae).</title>
        <authorList>
            <person name="Hovde B.T."/>
            <person name="Deodato C.R."/>
            <person name="Hunsperger H.M."/>
            <person name="Ryken S.A."/>
            <person name="Yost W."/>
            <person name="Jha R.K."/>
            <person name="Patterson J."/>
            <person name="Monnat R.J. Jr."/>
            <person name="Barlow S.B."/>
            <person name="Starkenburg S.R."/>
            <person name="Cattolico R.A."/>
        </authorList>
    </citation>
    <scope>NUCLEOTIDE SEQUENCE</scope>
    <source>
        <strain evidence="8">CCMP291</strain>
    </source>
</reference>
<dbReference type="InterPro" id="IPR036855">
    <property type="entry name" value="Znf_CCCH_sf"/>
</dbReference>
<feature type="zinc finger region" description="C3H1-type" evidence="4">
    <location>
        <begin position="211"/>
        <end position="239"/>
    </location>
</feature>
<feature type="domain" description="C3H1-type" evidence="6">
    <location>
        <begin position="211"/>
        <end position="239"/>
    </location>
</feature>
<dbReference type="Pfam" id="PF00642">
    <property type="entry name" value="zf-CCCH"/>
    <property type="match status" value="1"/>
</dbReference>
<feature type="region of interest" description="Disordered" evidence="5">
    <location>
        <begin position="250"/>
        <end position="299"/>
    </location>
</feature>
<dbReference type="SUPFAM" id="SSF90229">
    <property type="entry name" value="CCCH zinc finger"/>
    <property type="match status" value="1"/>
</dbReference>
<evidence type="ECO:0000256" key="1">
    <source>
        <dbReference type="ARBA" id="ARBA00022723"/>
    </source>
</evidence>
<comment type="caution">
    <text evidence="7">The sequence shown here is derived from an EMBL/GenBank/DDBJ whole genome shotgun (WGS) entry which is preliminary data.</text>
</comment>
<evidence type="ECO:0000259" key="6">
    <source>
        <dbReference type="PROSITE" id="PS50103"/>
    </source>
</evidence>
<evidence type="ECO:0000256" key="3">
    <source>
        <dbReference type="ARBA" id="ARBA00022833"/>
    </source>
</evidence>
<accession>A0A0M0JMR9</accession>
<gene>
    <name evidence="7" type="ORF">Ctob_009653</name>
</gene>
<dbReference type="PANTHER" id="PTHR13651:SF0">
    <property type="entry name" value="PROTEIN ABITRAM"/>
    <property type="match status" value="1"/>
</dbReference>
<dbReference type="GO" id="GO:0008270">
    <property type="term" value="F:zinc ion binding"/>
    <property type="evidence" value="ECO:0007669"/>
    <property type="project" value="UniProtKB-KW"/>
</dbReference>
<dbReference type="EMBL" id="JWZX01002704">
    <property type="protein sequence ID" value="KOO27533.1"/>
    <property type="molecule type" value="Genomic_DNA"/>
</dbReference>
<evidence type="ECO:0000256" key="4">
    <source>
        <dbReference type="PROSITE-ProRule" id="PRU00723"/>
    </source>
</evidence>
<sequence length="299" mass="31198">MATSTTAAAVDATGHGDNKIVPSSVAETVVDAMGHVDGDNKMARLGADGWAQYPSVLDRYYTTHTLSNNQRVSVHSNGLCVIGVAPSHPMLQSPLSVKAVSFRSHDGKKLGEIKVSGKHKTGAHWLNPRDLICTLTASDGSEAILYACIRGSVIEANTRLVDHPELLGTPEGYVAVIQPKAGEKKSISEACLEFDAATPLSQPSNSNKKTRVMAKPCWDFERSGKCKFGANCRFLHVEKAAATALDSGAAPAATGAAPSESSANEGDAVGSVDGLDGRSAIKATNQAQQPEDGACSVDL</sequence>
<keyword evidence="8" id="KW-1185">Reference proteome</keyword>
<dbReference type="GO" id="GO:0005634">
    <property type="term" value="C:nucleus"/>
    <property type="evidence" value="ECO:0007669"/>
    <property type="project" value="TreeGrafter"/>
</dbReference>
<proteinExistence type="predicted"/>
<protein>
    <submittedName>
        <fullName evidence="7">Fam206a protein</fullName>
    </submittedName>
</protein>
<organism evidence="7 8">
    <name type="scientific">Chrysochromulina tobinii</name>
    <dbReference type="NCBI Taxonomy" id="1460289"/>
    <lineage>
        <taxon>Eukaryota</taxon>
        <taxon>Haptista</taxon>
        <taxon>Haptophyta</taxon>
        <taxon>Prymnesiophyceae</taxon>
        <taxon>Prymnesiales</taxon>
        <taxon>Chrysochromulinaceae</taxon>
        <taxon>Chrysochromulina</taxon>
    </lineage>
</organism>
<keyword evidence="1 4" id="KW-0479">Metal-binding</keyword>
<dbReference type="Proteomes" id="UP000037460">
    <property type="component" value="Unassembled WGS sequence"/>
</dbReference>
<dbReference type="PROSITE" id="PS50103">
    <property type="entry name" value="ZF_C3H1"/>
    <property type="match status" value="1"/>
</dbReference>
<evidence type="ECO:0000313" key="8">
    <source>
        <dbReference type="Proteomes" id="UP000037460"/>
    </source>
</evidence>
<dbReference type="OrthoDB" id="48130at2759"/>
<dbReference type="SMART" id="SM00356">
    <property type="entry name" value="ZnF_C3H1"/>
    <property type="match status" value="1"/>
</dbReference>
<dbReference type="InterPro" id="IPR039169">
    <property type="entry name" value="Abitram"/>
</dbReference>
<dbReference type="InterPro" id="IPR011053">
    <property type="entry name" value="Single_hybrid_motif"/>
</dbReference>
<keyword evidence="3 4" id="KW-0862">Zinc</keyword>
<feature type="compositionally biased region" description="Low complexity" evidence="5">
    <location>
        <begin position="250"/>
        <end position="263"/>
    </location>
</feature>
<evidence type="ECO:0000256" key="5">
    <source>
        <dbReference type="SAM" id="MobiDB-lite"/>
    </source>
</evidence>
<dbReference type="AlphaFoldDB" id="A0A0M0JMR9"/>
<keyword evidence="2 4" id="KW-0863">Zinc-finger</keyword>
<dbReference type="SUPFAM" id="SSF51230">
    <property type="entry name" value="Single hybrid motif"/>
    <property type="match status" value="1"/>
</dbReference>
<dbReference type="InterPro" id="IPR000571">
    <property type="entry name" value="Znf_CCCH"/>
</dbReference>
<dbReference type="Gene3D" id="4.10.1000.10">
    <property type="entry name" value="Zinc finger, CCCH-type"/>
    <property type="match status" value="1"/>
</dbReference>
<name>A0A0M0JMR9_9EUKA</name>
<evidence type="ECO:0000313" key="7">
    <source>
        <dbReference type="EMBL" id="KOO27533.1"/>
    </source>
</evidence>
<dbReference type="PANTHER" id="PTHR13651">
    <property type="entry name" value="PROTEIN ABITRAM"/>
    <property type="match status" value="1"/>
</dbReference>
<evidence type="ECO:0000256" key="2">
    <source>
        <dbReference type="ARBA" id="ARBA00022771"/>
    </source>
</evidence>